<accession>A0A7D5KA09</accession>
<dbReference type="AlphaFoldDB" id="A0A7D5KA09"/>
<organism evidence="1 2">
    <name type="scientific">Halorarum halophilum</name>
    <dbReference type="NCBI Taxonomy" id="2743090"/>
    <lineage>
        <taxon>Archaea</taxon>
        <taxon>Methanobacteriati</taxon>
        <taxon>Methanobacteriota</taxon>
        <taxon>Stenosarchaea group</taxon>
        <taxon>Halobacteria</taxon>
        <taxon>Halobacteriales</taxon>
        <taxon>Haloferacaceae</taxon>
        <taxon>Halorarum</taxon>
    </lineage>
</organism>
<proteinExistence type="predicted"/>
<keyword evidence="2" id="KW-1185">Reference proteome</keyword>
<dbReference type="KEGG" id="halg:HUG10_11615"/>
<dbReference type="Proteomes" id="UP000509750">
    <property type="component" value="Chromosome"/>
</dbReference>
<gene>
    <name evidence="1" type="ORF">HUG10_11615</name>
</gene>
<evidence type="ECO:0000313" key="2">
    <source>
        <dbReference type="Proteomes" id="UP000509750"/>
    </source>
</evidence>
<sequence>MSRSNLEGLDDAKVAIFPSREDGIPFLKENNAWGFVRVNQDPEYVGMYITGDVGAVTYVARVKEIVPATEATLARSLESYIGDQANFDRDKRVVVFEPDSLFELSDPIPLATRVPYGLRYTDLGSFRTAETTDDIL</sequence>
<reference evidence="1 2" key="1">
    <citation type="submission" date="2020-07" db="EMBL/GenBank/DDBJ databases">
        <title>Gai3-2, isolated from salt lake.</title>
        <authorList>
            <person name="Cui H."/>
            <person name="Shi X."/>
        </authorList>
    </citation>
    <scope>NUCLEOTIDE SEQUENCE [LARGE SCALE GENOMIC DNA]</scope>
    <source>
        <strain evidence="1 2">Gai3-2</strain>
    </source>
</reference>
<dbReference type="EMBL" id="CP058529">
    <property type="protein sequence ID" value="QLG29494.1"/>
    <property type="molecule type" value="Genomic_DNA"/>
</dbReference>
<name>A0A7D5KA09_9EURY</name>
<evidence type="ECO:0000313" key="1">
    <source>
        <dbReference type="EMBL" id="QLG29494.1"/>
    </source>
</evidence>
<protein>
    <submittedName>
        <fullName evidence="1">Uncharacterized protein</fullName>
    </submittedName>
</protein>